<evidence type="ECO:0000259" key="1">
    <source>
        <dbReference type="PROSITE" id="PS50940"/>
    </source>
</evidence>
<dbReference type="EMBL" id="CAJNOK010001561">
    <property type="protein sequence ID" value="CAF0818367.1"/>
    <property type="molecule type" value="Genomic_DNA"/>
</dbReference>
<dbReference type="Proteomes" id="UP000663829">
    <property type="component" value="Unassembled WGS sequence"/>
</dbReference>
<dbReference type="GO" id="GO:0008061">
    <property type="term" value="F:chitin binding"/>
    <property type="evidence" value="ECO:0007669"/>
    <property type="project" value="InterPro"/>
</dbReference>
<dbReference type="OrthoDB" id="10052888at2759"/>
<name>A0A815P2K1_9BILA</name>
<evidence type="ECO:0000313" key="5">
    <source>
        <dbReference type="EMBL" id="CAF4318837.1"/>
    </source>
</evidence>
<comment type="caution">
    <text evidence="3">The sequence shown here is derived from an EMBL/GenBank/DDBJ whole genome shotgun (WGS) entry which is preliminary data.</text>
</comment>
<proteinExistence type="predicted"/>
<keyword evidence="6" id="KW-1185">Reference proteome</keyword>
<dbReference type="EMBL" id="CAJOBA010001560">
    <property type="protein sequence ID" value="CAF3602499.1"/>
    <property type="molecule type" value="Genomic_DNA"/>
</dbReference>
<dbReference type="AlphaFoldDB" id="A0A815P2K1"/>
<reference evidence="3" key="1">
    <citation type="submission" date="2021-02" db="EMBL/GenBank/DDBJ databases">
        <authorList>
            <person name="Nowell W R."/>
        </authorList>
    </citation>
    <scope>NUCLEOTIDE SEQUENCE</scope>
</reference>
<dbReference type="GO" id="GO:0005576">
    <property type="term" value="C:extracellular region"/>
    <property type="evidence" value="ECO:0007669"/>
    <property type="project" value="InterPro"/>
</dbReference>
<accession>A0A815P2K1</accession>
<sequence length="190" mass="21794">MNIINGIIQIKPYCKRTKFGFNIANYPDLNAGLVFNEKKKECDYQSDANGDYGTQCITPRTFLRAKPKAEQGTVLFEGADATGQFSTRFDCSNKDQQNMFADFDWCNIYYVCIGYRDNIFLCPLGTLFNDTKQGCFDRLNGKNCDCTNSYYKPSIKRHKRTRSSTINMPFKLSIGEDSERDSTMPEFIDN</sequence>
<dbReference type="InterPro" id="IPR036508">
    <property type="entry name" value="Chitin-bd_dom_sf"/>
</dbReference>
<organism evidence="3 6">
    <name type="scientific">Didymodactylos carnosus</name>
    <dbReference type="NCBI Taxonomy" id="1234261"/>
    <lineage>
        <taxon>Eukaryota</taxon>
        <taxon>Metazoa</taxon>
        <taxon>Spiralia</taxon>
        <taxon>Gnathifera</taxon>
        <taxon>Rotifera</taxon>
        <taxon>Eurotatoria</taxon>
        <taxon>Bdelloidea</taxon>
        <taxon>Philodinida</taxon>
        <taxon>Philodinidae</taxon>
        <taxon>Didymodactylos</taxon>
    </lineage>
</organism>
<feature type="domain" description="Chitin-binding type-2" evidence="1">
    <location>
        <begin position="88"/>
        <end position="144"/>
    </location>
</feature>
<evidence type="ECO:0000313" key="6">
    <source>
        <dbReference type="Proteomes" id="UP000663829"/>
    </source>
</evidence>
<dbReference type="PROSITE" id="PS50940">
    <property type="entry name" value="CHIT_BIND_II"/>
    <property type="match status" value="1"/>
</dbReference>
<evidence type="ECO:0000313" key="4">
    <source>
        <dbReference type="EMBL" id="CAF3602499.1"/>
    </source>
</evidence>
<dbReference type="EMBL" id="CAJOBC010084552">
    <property type="protein sequence ID" value="CAF4318837.1"/>
    <property type="molecule type" value="Genomic_DNA"/>
</dbReference>
<dbReference type="EMBL" id="CAJNOQ010019104">
    <property type="protein sequence ID" value="CAF1443306.1"/>
    <property type="molecule type" value="Genomic_DNA"/>
</dbReference>
<dbReference type="Proteomes" id="UP000682733">
    <property type="component" value="Unassembled WGS sequence"/>
</dbReference>
<evidence type="ECO:0000313" key="2">
    <source>
        <dbReference type="EMBL" id="CAF0818367.1"/>
    </source>
</evidence>
<dbReference type="Pfam" id="PF01607">
    <property type="entry name" value="CBM_14"/>
    <property type="match status" value="1"/>
</dbReference>
<evidence type="ECO:0000313" key="3">
    <source>
        <dbReference type="EMBL" id="CAF1443306.1"/>
    </source>
</evidence>
<dbReference type="Proteomes" id="UP000681722">
    <property type="component" value="Unassembled WGS sequence"/>
</dbReference>
<dbReference type="Proteomes" id="UP000677228">
    <property type="component" value="Unassembled WGS sequence"/>
</dbReference>
<dbReference type="InterPro" id="IPR002557">
    <property type="entry name" value="Chitin-bd_dom"/>
</dbReference>
<protein>
    <recommendedName>
        <fullName evidence="1">Chitin-binding type-2 domain-containing protein</fullName>
    </recommendedName>
</protein>
<dbReference type="SUPFAM" id="SSF57625">
    <property type="entry name" value="Invertebrate chitin-binding proteins"/>
    <property type="match status" value="1"/>
</dbReference>
<gene>
    <name evidence="3" type="ORF">GPM918_LOCUS34453</name>
    <name evidence="2" type="ORF">OVA965_LOCUS5515</name>
    <name evidence="5" type="ORF">SRO942_LOCUS35157</name>
    <name evidence="4" type="ORF">TMI583_LOCUS5510</name>
</gene>